<evidence type="ECO:0000313" key="2">
    <source>
        <dbReference type="Proteomes" id="UP001437386"/>
    </source>
</evidence>
<gene>
    <name evidence="1" type="ORF">U7154_000001</name>
</gene>
<protein>
    <submittedName>
        <fullName evidence="1">Uncharacterized protein</fullName>
    </submittedName>
</protein>
<evidence type="ECO:0000313" key="1">
    <source>
        <dbReference type="EMBL" id="XAG95768.1"/>
    </source>
</evidence>
<accession>A0AAX4Q3S9</accession>
<proteinExistence type="predicted"/>
<keyword evidence="2" id="KW-1185">Reference proteome</keyword>
<dbReference type="EMBL" id="PP579741">
    <property type="protein sequence ID" value="XAG95768.1"/>
    <property type="molecule type" value="Genomic_DNA"/>
</dbReference>
<name>A0AAX4Q3S9_9CAUD</name>
<organism evidence="1 2">
    <name type="scientific">Enterobacter phage KKP_3711</name>
    <dbReference type="NCBI Taxonomy" id="3109398"/>
    <lineage>
        <taxon>Viruses</taxon>
        <taxon>Duplodnaviria</taxon>
        <taxon>Heunggongvirae</taxon>
        <taxon>Uroviricota</taxon>
        <taxon>Caudoviricetes</taxon>
        <taxon>Demerecviridae</taxon>
        <taxon>Markadamsvirinae</taxon>
    </lineage>
</organism>
<sequence>MKRLLDIFGGKDGGCSFVDLRAFVAHCEGEAITRILAHMGKLLDVAEVATDVTIDDLPDWAKEHAKTLS</sequence>
<dbReference type="Proteomes" id="UP001437386">
    <property type="component" value="Segment"/>
</dbReference>
<reference evidence="1 2" key="1">
    <citation type="submission" date="2024-04" db="EMBL/GenBank/DDBJ databases">
        <authorList>
            <person name="Wojcicki M."/>
            <person name="Srednicka P."/>
            <person name="Shymialevich D."/>
            <person name="Sokolowska B."/>
        </authorList>
    </citation>
    <scope>NUCLEOTIDE SEQUENCE [LARGE SCALE GENOMIC DNA]</scope>
</reference>